<dbReference type="STRING" id="485915.Dret_1721"/>
<dbReference type="EMBL" id="CP001734">
    <property type="protein sequence ID" value="ACV69005.1"/>
    <property type="molecule type" value="Genomic_DNA"/>
</dbReference>
<dbReference type="Proteomes" id="UP000001052">
    <property type="component" value="Chromosome"/>
</dbReference>
<feature type="signal peptide" evidence="1">
    <location>
        <begin position="1"/>
        <end position="22"/>
    </location>
</feature>
<dbReference type="AlphaFoldDB" id="C8X3K8"/>
<dbReference type="HOGENOM" id="CLU_1092938_0_0_7"/>
<evidence type="ECO:0000256" key="1">
    <source>
        <dbReference type="SAM" id="SignalP"/>
    </source>
</evidence>
<proteinExistence type="predicted"/>
<dbReference type="RefSeq" id="WP_015752148.1">
    <property type="nucleotide sequence ID" value="NC_013223.1"/>
</dbReference>
<keyword evidence="1" id="KW-0732">Signal</keyword>
<dbReference type="KEGG" id="drt:Dret_1721"/>
<reference evidence="3" key="1">
    <citation type="submission" date="2009-09" db="EMBL/GenBank/DDBJ databases">
        <title>The complete chromosome of Desulfohalobium retbaense DSM 5692.</title>
        <authorList>
            <consortium name="US DOE Joint Genome Institute (JGI-PGF)"/>
            <person name="Lucas S."/>
            <person name="Copeland A."/>
            <person name="Lapidus A."/>
            <person name="Glavina del Rio T."/>
            <person name="Dalin E."/>
            <person name="Tice H."/>
            <person name="Bruce D."/>
            <person name="Goodwin L."/>
            <person name="Pitluck S."/>
            <person name="Kyrpides N."/>
            <person name="Mavromatis K."/>
            <person name="Ivanova N."/>
            <person name="Mikhailova N."/>
            <person name="Munk A.C."/>
            <person name="Brettin T."/>
            <person name="Detter J.C."/>
            <person name="Han C."/>
            <person name="Tapia R."/>
            <person name="Larimer F."/>
            <person name="Land M."/>
            <person name="Hauser L."/>
            <person name="Markowitz V."/>
            <person name="Cheng J.-F."/>
            <person name="Hugenholtz P."/>
            <person name="Woyke T."/>
            <person name="Wu D."/>
            <person name="Spring S."/>
            <person name="Klenk H.-P."/>
            <person name="Eisen J.A."/>
        </authorList>
    </citation>
    <scope>NUCLEOTIDE SEQUENCE [LARGE SCALE GENOMIC DNA]</scope>
    <source>
        <strain evidence="3">DSM 5692</strain>
    </source>
</reference>
<organism evidence="2 3">
    <name type="scientific">Desulfohalobium retbaense (strain ATCC 49708 / DSM 5692 / JCM 16813 / HR100)</name>
    <dbReference type="NCBI Taxonomy" id="485915"/>
    <lineage>
        <taxon>Bacteria</taxon>
        <taxon>Pseudomonadati</taxon>
        <taxon>Thermodesulfobacteriota</taxon>
        <taxon>Desulfovibrionia</taxon>
        <taxon>Desulfovibrionales</taxon>
        <taxon>Desulfohalobiaceae</taxon>
        <taxon>Desulfohalobium</taxon>
    </lineage>
</organism>
<reference evidence="2 3" key="2">
    <citation type="journal article" date="2010" name="Stand. Genomic Sci.">
        <title>Complete genome sequence of Desulfohalobium retbaense type strain (HR(100)).</title>
        <authorList>
            <person name="Spring S."/>
            <person name="Nolan M."/>
            <person name="Lapidus A."/>
            <person name="Glavina Del Rio T."/>
            <person name="Copeland A."/>
            <person name="Tice H."/>
            <person name="Cheng J.F."/>
            <person name="Lucas S."/>
            <person name="Land M."/>
            <person name="Chen F."/>
            <person name="Bruce D."/>
            <person name="Goodwin L."/>
            <person name="Pitluck S."/>
            <person name="Ivanova N."/>
            <person name="Mavromatis K."/>
            <person name="Mikhailova N."/>
            <person name="Pati A."/>
            <person name="Chen A."/>
            <person name="Palaniappan K."/>
            <person name="Hauser L."/>
            <person name="Chang Y.J."/>
            <person name="Jeffries C.D."/>
            <person name="Munk C."/>
            <person name="Kiss H."/>
            <person name="Chain P."/>
            <person name="Han C."/>
            <person name="Brettin T."/>
            <person name="Detter J.C."/>
            <person name="Schuler E."/>
            <person name="Goker M."/>
            <person name="Rohde M."/>
            <person name="Bristow J."/>
            <person name="Eisen J.A."/>
            <person name="Markowitz V."/>
            <person name="Hugenholtz P."/>
            <person name="Kyrpides N.C."/>
            <person name="Klenk H.P."/>
        </authorList>
    </citation>
    <scope>NUCLEOTIDE SEQUENCE [LARGE SCALE GENOMIC DNA]</scope>
    <source>
        <strain evidence="2 3">DSM 5692</strain>
    </source>
</reference>
<keyword evidence="3" id="KW-1185">Reference proteome</keyword>
<dbReference type="eggNOG" id="ENOG502ZI0N">
    <property type="taxonomic scope" value="Bacteria"/>
</dbReference>
<evidence type="ECO:0000313" key="2">
    <source>
        <dbReference type="EMBL" id="ACV69005.1"/>
    </source>
</evidence>
<protein>
    <submittedName>
        <fullName evidence="2">Uncharacterized protein</fullName>
    </submittedName>
</protein>
<sequence>MLKRVFLSVCFVLWAGASPAFFPTTPEVADRVQTNFGSLDSYQVQLAANGTMAVGQSINFWSDSGRWRREWVRETNGTATLQRVDVGDGARLYGTLPRERTLPAPLLVLLHRTNLRSWWKELGIDTGHKRYAFIGQRPCLVLGDASAGQGRRTEIWIDFERWLPLRLAWGNGGSARFARYRNVGNFLLPHKIVVDDGSGQHCRFSLQWQGVNTQLPPRLFNASRLQAEYGTASFPSQPSYLLQWLRGVLPLVAR</sequence>
<accession>C8X3K8</accession>
<gene>
    <name evidence="2" type="ordered locus">Dret_1721</name>
</gene>
<evidence type="ECO:0000313" key="3">
    <source>
        <dbReference type="Proteomes" id="UP000001052"/>
    </source>
</evidence>
<feature type="chain" id="PRO_5002993816" evidence="1">
    <location>
        <begin position="23"/>
        <end position="254"/>
    </location>
</feature>
<dbReference type="OrthoDB" id="5450576at2"/>
<name>C8X3K8_DESRD</name>